<evidence type="ECO:0000256" key="1">
    <source>
        <dbReference type="SAM" id="MobiDB-lite"/>
    </source>
</evidence>
<evidence type="ECO:0000313" key="4">
    <source>
        <dbReference type="Proteomes" id="UP000274922"/>
    </source>
</evidence>
<evidence type="ECO:0000256" key="2">
    <source>
        <dbReference type="SAM" id="Phobius"/>
    </source>
</evidence>
<keyword evidence="2" id="KW-0812">Transmembrane</keyword>
<dbReference type="AlphaFoldDB" id="A0A4V1IUX7"/>
<reference evidence="4" key="1">
    <citation type="journal article" date="2018" name="Nat. Microbiol.">
        <title>Leveraging single-cell genomics to expand the fungal tree of life.</title>
        <authorList>
            <person name="Ahrendt S.R."/>
            <person name="Quandt C.A."/>
            <person name="Ciobanu D."/>
            <person name="Clum A."/>
            <person name="Salamov A."/>
            <person name="Andreopoulos B."/>
            <person name="Cheng J.F."/>
            <person name="Woyke T."/>
            <person name="Pelin A."/>
            <person name="Henrissat B."/>
            <person name="Reynolds N.K."/>
            <person name="Benny G.L."/>
            <person name="Smith M.E."/>
            <person name="James T.Y."/>
            <person name="Grigoriev I.V."/>
        </authorList>
    </citation>
    <scope>NUCLEOTIDE SEQUENCE [LARGE SCALE GENOMIC DNA]</scope>
    <source>
        <strain evidence="4">ATCC 52028</strain>
    </source>
</reference>
<accession>A0A4V1IUX7</accession>
<organism evidence="3 4">
    <name type="scientific">Caulochytrium protostelioides</name>
    <dbReference type="NCBI Taxonomy" id="1555241"/>
    <lineage>
        <taxon>Eukaryota</taxon>
        <taxon>Fungi</taxon>
        <taxon>Fungi incertae sedis</taxon>
        <taxon>Chytridiomycota</taxon>
        <taxon>Chytridiomycota incertae sedis</taxon>
        <taxon>Chytridiomycetes</taxon>
        <taxon>Caulochytriales</taxon>
        <taxon>Caulochytriaceae</taxon>
        <taxon>Caulochytrium</taxon>
    </lineage>
</organism>
<feature type="transmembrane region" description="Helical" evidence="2">
    <location>
        <begin position="58"/>
        <end position="80"/>
    </location>
</feature>
<feature type="transmembrane region" description="Helical" evidence="2">
    <location>
        <begin position="15"/>
        <end position="38"/>
    </location>
</feature>
<keyword evidence="2" id="KW-1133">Transmembrane helix</keyword>
<gene>
    <name evidence="3" type="ORF">CXG81DRAFT_18204</name>
</gene>
<feature type="region of interest" description="Disordered" evidence="1">
    <location>
        <begin position="333"/>
        <end position="426"/>
    </location>
</feature>
<feature type="transmembrane region" description="Helical" evidence="2">
    <location>
        <begin position="86"/>
        <end position="106"/>
    </location>
</feature>
<sequence>MLYPTPYPTFASQGILTATTSIIGPSQAICTAILVYNLRFVTTWMSRIKHPNQRMRTLWALLAASETVNNVAHWLVAYYLAPVNPALIYIVFSQLHNFDTLMMIPLRMRIVSFILRCTKMDGRINRWVIIFCPIIVRMIFLVAWLGVYLATGNAVLGPIALICSEGFNATMDSIMAQYVALGARTGEVPSADEALRGLFVDADLLLHLGVSGALGIVFAVTANLPDQSGVAAICALVTTAMGYQMRENIVANLERWLENIHKPIASVMKLPGGGSTSGHHNTGIDSGHRPSAAGAHSGLVPPHATKRASSTVSAHLGVAAVATAAAAGGESAAPAAAHGASPLSPPPPPAPRVLITRTMSAGSGGAPLPLVPSGQAADDTVALERPRQTAGEGLADLPRTAPPLTSPAPGPSRLNAVGTRHTSRNK</sequence>
<dbReference type="EMBL" id="ML014152">
    <property type="protein sequence ID" value="RKP02099.1"/>
    <property type="molecule type" value="Genomic_DNA"/>
</dbReference>
<evidence type="ECO:0000313" key="3">
    <source>
        <dbReference type="EMBL" id="RKP02099.1"/>
    </source>
</evidence>
<protein>
    <submittedName>
        <fullName evidence="3">Uncharacterized protein</fullName>
    </submittedName>
</protein>
<keyword evidence="2" id="KW-0472">Membrane</keyword>
<feature type="region of interest" description="Disordered" evidence="1">
    <location>
        <begin position="268"/>
        <end position="311"/>
    </location>
</feature>
<name>A0A4V1IUX7_9FUNG</name>
<feature type="compositionally biased region" description="Low complexity" evidence="1">
    <location>
        <begin position="333"/>
        <end position="342"/>
    </location>
</feature>
<feature type="compositionally biased region" description="Pro residues" evidence="1">
    <location>
        <begin position="400"/>
        <end position="410"/>
    </location>
</feature>
<feature type="transmembrane region" description="Helical" evidence="2">
    <location>
        <begin position="127"/>
        <end position="150"/>
    </location>
</feature>
<dbReference type="Proteomes" id="UP000274922">
    <property type="component" value="Unassembled WGS sequence"/>
</dbReference>
<proteinExistence type="predicted"/>
<keyword evidence="4" id="KW-1185">Reference proteome</keyword>